<dbReference type="EMBL" id="GBRH01193860">
    <property type="protein sequence ID" value="JAE04036.1"/>
    <property type="molecule type" value="Transcribed_RNA"/>
</dbReference>
<proteinExistence type="predicted"/>
<organism evidence="1">
    <name type="scientific">Arundo donax</name>
    <name type="common">Giant reed</name>
    <name type="synonym">Donax arundinaceus</name>
    <dbReference type="NCBI Taxonomy" id="35708"/>
    <lineage>
        <taxon>Eukaryota</taxon>
        <taxon>Viridiplantae</taxon>
        <taxon>Streptophyta</taxon>
        <taxon>Embryophyta</taxon>
        <taxon>Tracheophyta</taxon>
        <taxon>Spermatophyta</taxon>
        <taxon>Magnoliopsida</taxon>
        <taxon>Liliopsida</taxon>
        <taxon>Poales</taxon>
        <taxon>Poaceae</taxon>
        <taxon>PACMAD clade</taxon>
        <taxon>Arundinoideae</taxon>
        <taxon>Arundineae</taxon>
        <taxon>Arundo</taxon>
    </lineage>
</organism>
<protein>
    <submittedName>
        <fullName evidence="1">Uncharacterized protein</fullName>
    </submittedName>
</protein>
<reference evidence="1" key="1">
    <citation type="submission" date="2014-09" db="EMBL/GenBank/DDBJ databases">
        <authorList>
            <person name="Magalhaes I.L.F."/>
            <person name="Oliveira U."/>
            <person name="Santos F.R."/>
            <person name="Vidigal T.H.D.A."/>
            <person name="Brescovit A.D."/>
            <person name="Santos A.J."/>
        </authorList>
    </citation>
    <scope>NUCLEOTIDE SEQUENCE</scope>
    <source>
        <tissue evidence="1">Shoot tissue taken approximately 20 cm above the soil surface</tissue>
    </source>
</reference>
<sequence>MQKYGNHPVIFKEPVNNLPHSQTSVQKVMRIKQQHIQVSTLQGQSCSPVLQIRIEADAIVNVAISQEGYDSIHNRFRKRKPPKQVFRLLYRNNIRTKR</sequence>
<accession>A0A0A9F1M2</accession>
<dbReference type="AlphaFoldDB" id="A0A0A9F1M2"/>
<name>A0A0A9F1M2_ARUDO</name>
<reference evidence="1" key="2">
    <citation type="journal article" date="2015" name="Data Brief">
        <title>Shoot transcriptome of the giant reed, Arundo donax.</title>
        <authorList>
            <person name="Barrero R.A."/>
            <person name="Guerrero F.D."/>
            <person name="Moolhuijzen P."/>
            <person name="Goolsby J.A."/>
            <person name="Tidwell J."/>
            <person name="Bellgard S.E."/>
            <person name="Bellgard M.I."/>
        </authorList>
    </citation>
    <scope>NUCLEOTIDE SEQUENCE</scope>
    <source>
        <tissue evidence="1">Shoot tissue taken approximately 20 cm above the soil surface</tissue>
    </source>
</reference>
<evidence type="ECO:0000313" key="1">
    <source>
        <dbReference type="EMBL" id="JAE04036.1"/>
    </source>
</evidence>